<evidence type="ECO:0000313" key="3">
    <source>
        <dbReference type="Proteomes" id="UP000829517"/>
    </source>
</evidence>
<reference evidence="2 3" key="1">
    <citation type="submission" date="2021-01" db="EMBL/GenBank/DDBJ databases">
        <title>Genome sequencing of Joostella atrarenae M1-2 (= KCTC 23194).</title>
        <authorList>
            <person name="Zakaria M.R."/>
            <person name="Lam M.Q."/>
            <person name="Chong C.S."/>
        </authorList>
    </citation>
    <scope>NUCLEOTIDE SEQUENCE [LARGE SCALE GENOMIC DNA]</scope>
    <source>
        <strain evidence="2 3">M1-2</strain>
    </source>
</reference>
<keyword evidence="3" id="KW-1185">Reference proteome</keyword>
<organism evidence="2 3">
    <name type="scientific">Joostella atrarenae</name>
    <dbReference type="NCBI Taxonomy" id="679257"/>
    <lineage>
        <taxon>Bacteria</taxon>
        <taxon>Pseudomonadati</taxon>
        <taxon>Bacteroidota</taxon>
        <taxon>Flavobacteriia</taxon>
        <taxon>Flavobacteriales</taxon>
        <taxon>Flavobacteriaceae</taxon>
        <taxon>Joostella</taxon>
    </lineage>
</organism>
<evidence type="ECO:0000259" key="1">
    <source>
        <dbReference type="PROSITE" id="PS50828"/>
    </source>
</evidence>
<feature type="domain" description="Smr" evidence="1">
    <location>
        <begin position="110"/>
        <end position="180"/>
    </location>
</feature>
<proteinExistence type="predicted"/>
<dbReference type="InterPro" id="IPR002625">
    <property type="entry name" value="Smr_dom"/>
</dbReference>
<evidence type="ECO:0000313" key="2">
    <source>
        <dbReference type="EMBL" id="MCF8714588.1"/>
    </source>
</evidence>
<sequence>MNKVKFKIGDAVEVLDDAIKGEVVKLEGKSVFIRTTDGFPMEFEERELVRISNENELKVTNMDVFHAVSEKQKGEKRKKKSVKMEKVVPPMEVDLHIHKLTESTKGMTNFDMLNLQVDTAKHKLEFAIKNRIQKIVFIHGVGQGVLRTELEYLFGRYDNIKYYDADYRTYGLGATEIYIFQNG</sequence>
<dbReference type="Pfam" id="PF01713">
    <property type="entry name" value="Smr"/>
    <property type="match status" value="1"/>
</dbReference>
<gene>
    <name evidence="2" type="ORF">JM658_07055</name>
</gene>
<name>A0ABS9J2E6_9FLAO</name>
<protein>
    <submittedName>
        <fullName evidence="2">DNA mismatch repair protein MutS</fullName>
    </submittedName>
</protein>
<dbReference type="Proteomes" id="UP000829517">
    <property type="component" value="Unassembled WGS sequence"/>
</dbReference>
<dbReference type="InterPro" id="IPR036063">
    <property type="entry name" value="Smr_dom_sf"/>
</dbReference>
<dbReference type="Gene3D" id="3.30.1370.110">
    <property type="match status" value="1"/>
</dbReference>
<dbReference type="PROSITE" id="PS50828">
    <property type="entry name" value="SMR"/>
    <property type="match status" value="1"/>
</dbReference>
<dbReference type="RefSeq" id="WP_236958552.1">
    <property type="nucleotide sequence ID" value="NZ_JAETXX010000003.1"/>
</dbReference>
<dbReference type="EMBL" id="JAETXX010000003">
    <property type="protein sequence ID" value="MCF8714588.1"/>
    <property type="molecule type" value="Genomic_DNA"/>
</dbReference>
<accession>A0ABS9J2E6</accession>
<comment type="caution">
    <text evidence="2">The sequence shown here is derived from an EMBL/GenBank/DDBJ whole genome shotgun (WGS) entry which is preliminary data.</text>
</comment>